<name>A0A108E746_9BURK</name>
<sequence length="93" mass="10453">MDAYVIPRAAMGATGLLVDHVGNAILNSQDAMWCAARVLPQIPLAKLISRWLDRRRRCLRKTSWSNSDHRMAPLLVDILFTCAPDLPVQSNLR</sequence>
<protein>
    <submittedName>
        <fullName evidence="1">Uncharacterized protein</fullName>
    </submittedName>
</protein>
<accession>A0A108E746</accession>
<evidence type="ECO:0000313" key="2">
    <source>
        <dbReference type="Proteomes" id="UP000068016"/>
    </source>
</evidence>
<gene>
    <name evidence="1" type="ORF">WT83_27800</name>
</gene>
<proteinExistence type="predicted"/>
<dbReference type="AlphaFoldDB" id="A0A108E746"/>
<evidence type="ECO:0000313" key="1">
    <source>
        <dbReference type="EMBL" id="KWN05890.1"/>
    </source>
</evidence>
<organism evidence="1 2">
    <name type="scientific">Burkholderia territorii</name>
    <dbReference type="NCBI Taxonomy" id="1503055"/>
    <lineage>
        <taxon>Bacteria</taxon>
        <taxon>Pseudomonadati</taxon>
        <taxon>Pseudomonadota</taxon>
        <taxon>Betaproteobacteria</taxon>
        <taxon>Burkholderiales</taxon>
        <taxon>Burkholderiaceae</taxon>
        <taxon>Burkholderia</taxon>
        <taxon>Burkholderia cepacia complex</taxon>
    </lineage>
</organism>
<comment type="caution">
    <text evidence="1">The sequence shown here is derived from an EMBL/GenBank/DDBJ whole genome shotgun (WGS) entry which is preliminary data.</text>
</comment>
<dbReference type="EMBL" id="LPLZ01000079">
    <property type="protein sequence ID" value="KWN05890.1"/>
    <property type="molecule type" value="Genomic_DNA"/>
</dbReference>
<dbReference type="Proteomes" id="UP000068016">
    <property type="component" value="Unassembled WGS sequence"/>
</dbReference>
<reference evidence="1 2" key="1">
    <citation type="submission" date="2015-11" db="EMBL/GenBank/DDBJ databases">
        <title>Expanding the genomic diversity of Burkholderia species for the development of highly accurate diagnostics.</title>
        <authorList>
            <person name="Sahl J."/>
            <person name="Keim P."/>
            <person name="Wagner D."/>
        </authorList>
    </citation>
    <scope>NUCLEOTIDE SEQUENCE [LARGE SCALE GENOMIC DNA]</scope>
    <source>
        <strain evidence="1 2">MSMB793WGS</strain>
    </source>
</reference>